<reference evidence="3 4" key="1">
    <citation type="submission" date="2014-06" db="EMBL/GenBank/DDBJ databases">
        <authorList>
            <person name="Swart Estienne"/>
        </authorList>
    </citation>
    <scope>NUCLEOTIDE SEQUENCE [LARGE SCALE GENOMIC DNA]</scope>
    <source>
        <strain evidence="3 4">130c</strain>
    </source>
</reference>
<dbReference type="SUPFAM" id="SSF48371">
    <property type="entry name" value="ARM repeat"/>
    <property type="match status" value="1"/>
</dbReference>
<dbReference type="Gene3D" id="1.25.10.10">
    <property type="entry name" value="Leucine-rich Repeat Variant"/>
    <property type="match status" value="1"/>
</dbReference>
<organism evidence="3 4">
    <name type="scientific">Stylonychia lemnae</name>
    <name type="common">Ciliate</name>
    <dbReference type="NCBI Taxonomy" id="5949"/>
    <lineage>
        <taxon>Eukaryota</taxon>
        <taxon>Sar</taxon>
        <taxon>Alveolata</taxon>
        <taxon>Ciliophora</taxon>
        <taxon>Intramacronucleata</taxon>
        <taxon>Spirotrichea</taxon>
        <taxon>Stichotrichia</taxon>
        <taxon>Sporadotrichida</taxon>
        <taxon>Oxytrichidae</taxon>
        <taxon>Stylonychinae</taxon>
        <taxon>Stylonychia</taxon>
    </lineage>
</organism>
<dbReference type="InterPro" id="IPR058669">
    <property type="entry name" value="TPR_IPO7/11-like"/>
</dbReference>
<dbReference type="OrthoDB" id="431626at2759"/>
<name>A0A078AXE5_STYLE</name>
<keyword evidence="4" id="KW-1185">Reference proteome</keyword>
<dbReference type="GO" id="GO:0005829">
    <property type="term" value="C:cytosol"/>
    <property type="evidence" value="ECO:0007669"/>
    <property type="project" value="TreeGrafter"/>
</dbReference>
<evidence type="ECO:0000313" key="3">
    <source>
        <dbReference type="EMBL" id="CDW87135.1"/>
    </source>
</evidence>
<evidence type="ECO:0000313" key="4">
    <source>
        <dbReference type="Proteomes" id="UP000039865"/>
    </source>
</evidence>
<dbReference type="EMBL" id="CCKQ01015313">
    <property type="protein sequence ID" value="CDW87135.1"/>
    <property type="molecule type" value="Genomic_DNA"/>
</dbReference>
<dbReference type="PANTHER" id="PTHR10997">
    <property type="entry name" value="IMPORTIN-7, 8, 11"/>
    <property type="match status" value="1"/>
</dbReference>
<dbReference type="InterPro" id="IPR016024">
    <property type="entry name" value="ARM-type_fold"/>
</dbReference>
<evidence type="ECO:0000256" key="1">
    <source>
        <dbReference type="SAM" id="MobiDB-lite"/>
    </source>
</evidence>
<sequence length="1122" mass="129262">MAINNQVYEALKKCSENGDAVIEADLNFFYPDAESDKLSAIKQLVMSFGVDEEIKARILSQLILHKYPNCWESYLELVVELLQKQSRFLYIFFISDNFIKIDLGIKTLLNLLNLIDDEKAMRQFHIFVPKILPHLYTAFTNSETDAHGRDQILDTFYLCLRTISWADGIDNEMVAGCLNETFNTWMALLKQIIKTNPKAFFDVKKNALKCLTVIFRDFINYSRDCINTILEPSWQLLNFHLPIFTEVLGYNQSLKDLQGDDQDVEEYQRGYESDDEEEQFGVEGMTLQLIELLTTLISRQNVQEVVKQGIVPLITTISSYMIIPHSKERYHVGDYHHFIHEKDEDFYKQRSIRNSCLDLVSSLIEVFGDLAVESILFVVENLFLTTSASQSSPTKIKGNMAQTIEEINIYDYTYSSAHPKHFWKKREVALFLIGSFAEDISMFRQRNPQYNLRVLIEEVMKTNFDKCLIKSYLKGRTLQCASQLVEIMPRDYEEIHSNILEMSIKFLIDQKLISIKLVATRCLIKFARKLKSDLLMILIKDKFENILDQLTGLLDTTSLETIYLPIEAFTQFSKLNEDIVAQMAPKITPKLLRFFKNYHSEGALAGELLNLFKIWCNYDTCRDIFVNTFIPFIMEIIDNYYQNTPNVDNKDQLLVPQNLVDLSADKSQSNADQKSQQIVDSSILQHVIDLLCTLLRKTKDKKSSDFIKIIEIFPKLLEYINKSEDMFLLLHGTSALRTFIHLGHQEILKVVQPKEIIEVAKKLLSPTTNEQAALCLGNYVIQIFHKIQPQIDTNLLMNVVWKIYKSRMPSIVQSLILIFARLIHSHPKEIVEFLSETSIDNRISLKIVLDKWLLQQPLFRGYYTKNVTFSALLKLFIQRDPRIESLMVIGYNPSHSNVNSEINAPFKILSILLRYLDNEMSPKKGKRPIPQNYEAGDDDEEEKSSGITPGYKLRRDLLGEGERLDTVEGDDDNADFDDRHEAQTDKIEVNLDDVQDDDDNESLLGSKNNSSLLQGGNLFTIKESTDRGLADMETGSEVYMSELLAGFDMEDFDEAEEQNEEDLIELGDSFGSINLRSHIQDTLNDFMKADKAGGEYLLYCVRQLLHDDLDLAKKYLKLGGKQ</sequence>
<proteinExistence type="predicted"/>
<feature type="region of interest" description="Disordered" evidence="1">
    <location>
        <begin position="921"/>
        <end position="986"/>
    </location>
</feature>
<dbReference type="GO" id="GO:0006606">
    <property type="term" value="P:protein import into nucleus"/>
    <property type="evidence" value="ECO:0007669"/>
    <property type="project" value="TreeGrafter"/>
</dbReference>
<dbReference type="OMA" id="NPDQYTI"/>
<gene>
    <name evidence="3" type="primary">Contig11183.g11950</name>
    <name evidence="3" type="ORF">STYLEM_16237</name>
</gene>
<dbReference type="PANTHER" id="PTHR10997:SF9">
    <property type="entry name" value="IMPORTIN-9"/>
    <property type="match status" value="1"/>
</dbReference>
<dbReference type="InterPro" id="IPR011989">
    <property type="entry name" value="ARM-like"/>
</dbReference>
<feature type="domain" description="Importin-7/11-like TPR repeats" evidence="2">
    <location>
        <begin position="684"/>
        <end position="876"/>
    </location>
</feature>
<dbReference type="Pfam" id="PF25758">
    <property type="entry name" value="TPR_IPO11"/>
    <property type="match status" value="1"/>
</dbReference>
<dbReference type="Proteomes" id="UP000039865">
    <property type="component" value="Unassembled WGS sequence"/>
</dbReference>
<protein>
    <submittedName>
        <fullName evidence="3">Importin-9 isoform 2</fullName>
    </submittedName>
</protein>
<dbReference type="InParanoid" id="A0A078AXE5"/>
<feature type="compositionally biased region" description="Basic and acidic residues" evidence="1">
    <location>
        <begin position="953"/>
        <end position="966"/>
    </location>
</feature>
<dbReference type="GO" id="GO:0005635">
    <property type="term" value="C:nuclear envelope"/>
    <property type="evidence" value="ECO:0007669"/>
    <property type="project" value="TreeGrafter"/>
</dbReference>
<evidence type="ECO:0000259" key="2">
    <source>
        <dbReference type="Pfam" id="PF25758"/>
    </source>
</evidence>
<feature type="compositionally biased region" description="Basic and acidic residues" evidence="1">
    <location>
        <begin position="976"/>
        <end position="986"/>
    </location>
</feature>
<dbReference type="AlphaFoldDB" id="A0A078AXE5"/>
<accession>A0A078AXE5</accession>